<gene>
    <name evidence="8" type="ORF">GNLVRS02_ARAD1B06050g</name>
</gene>
<dbReference type="AlphaFoldDB" id="A0A060T5B8"/>
<dbReference type="GO" id="GO:0042546">
    <property type="term" value="P:cell wall biogenesis"/>
    <property type="evidence" value="ECO:0007669"/>
    <property type="project" value="InterPro"/>
</dbReference>
<dbReference type="PANTHER" id="PTHR28154:SF1">
    <property type="entry name" value="CELL WALL SYNTHESIS PROTEIN KNH1-RELATED"/>
    <property type="match status" value="1"/>
</dbReference>
<feature type="region of interest" description="Disordered" evidence="4">
    <location>
        <begin position="134"/>
        <end position="153"/>
    </location>
</feature>
<dbReference type="GO" id="GO:0031505">
    <property type="term" value="P:fungal-type cell wall organization"/>
    <property type="evidence" value="ECO:0007669"/>
    <property type="project" value="TreeGrafter"/>
</dbReference>
<evidence type="ECO:0000313" key="8">
    <source>
        <dbReference type="EMBL" id="CDP36133.1"/>
    </source>
</evidence>
<protein>
    <submittedName>
        <fullName evidence="8">ARAD1B06050p</fullName>
    </submittedName>
</protein>
<feature type="signal peptide" evidence="5">
    <location>
        <begin position="1"/>
        <end position="21"/>
    </location>
</feature>
<dbReference type="InterPro" id="IPR018466">
    <property type="entry name" value="Kre9/Knh1-like_N"/>
</dbReference>
<dbReference type="GO" id="GO:0005576">
    <property type="term" value="C:extracellular region"/>
    <property type="evidence" value="ECO:0007669"/>
    <property type="project" value="TreeGrafter"/>
</dbReference>
<evidence type="ECO:0000256" key="4">
    <source>
        <dbReference type="SAM" id="MobiDB-lite"/>
    </source>
</evidence>
<dbReference type="PhylomeDB" id="A0A060T5B8"/>
<feature type="domain" description="Yeast cell wall synthesis Kre9/Knh1 C-terminal" evidence="6">
    <location>
        <begin position="155"/>
        <end position="241"/>
    </location>
</feature>
<dbReference type="InterPro" id="IPR045328">
    <property type="entry name" value="Kre9/Knh1"/>
</dbReference>
<evidence type="ECO:0000259" key="6">
    <source>
        <dbReference type="Pfam" id="PF05390"/>
    </source>
</evidence>
<reference evidence="8" key="1">
    <citation type="submission" date="2014-02" db="EMBL/GenBank/DDBJ databases">
        <authorList>
            <person name="Genoscope - CEA"/>
        </authorList>
    </citation>
    <scope>NUCLEOTIDE SEQUENCE</scope>
    <source>
        <strain evidence="8">LS3</strain>
    </source>
</reference>
<name>A0A060T5B8_BLAAD</name>
<evidence type="ECO:0000256" key="5">
    <source>
        <dbReference type="SAM" id="SignalP"/>
    </source>
</evidence>
<evidence type="ECO:0000259" key="7">
    <source>
        <dbReference type="Pfam" id="PF10342"/>
    </source>
</evidence>
<dbReference type="EMBL" id="HG937692">
    <property type="protein sequence ID" value="CDP36133.1"/>
    <property type="molecule type" value="Genomic_DNA"/>
</dbReference>
<feature type="domain" description="Yeast cell wall synthesis Kre9/Knh1-like N-terminal" evidence="7">
    <location>
        <begin position="30"/>
        <end position="127"/>
    </location>
</feature>
<evidence type="ECO:0000256" key="3">
    <source>
        <dbReference type="ARBA" id="ARBA00022729"/>
    </source>
</evidence>
<proteinExistence type="inferred from homology"/>
<reference evidence="8" key="2">
    <citation type="submission" date="2014-06" db="EMBL/GenBank/DDBJ databases">
        <title>The complete genome of Blastobotrys (Arxula) adeninivorans LS3 - a yeast of biotechnological interest.</title>
        <authorList>
            <person name="Kunze G."/>
            <person name="Gaillardin C."/>
            <person name="Czernicka M."/>
            <person name="Durrens P."/>
            <person name="Martin T."/>
            <person name="Boer E."/>
            <person name="Gabaldon T."/>
            <person name="Cruz J."/>
            <person name="Talla E."/>
            <person name="Marck C."/>
            <person name="Goffeau A."/>
            <person name="Barbe V."/>
            <person name="Baret P."/>
            <person name="Baronian K."/>
            <person name="Beier S."/>
            <person name="Bleykasten C."/>
            <person name="Bode R."/>
            <person name="Casaregola S."/>
            <person name="Despons L."/>
            <person name="Fairhead C."/>
            <person name="Giersberg M."/>
            <person name="Gierski P."/>
            <person name="Hahnel U."/>
            <person name="Hartmann A."/>
            <person name="Jankowska D."/>
            <person name="Jubin C."/>
            <person name="Jung P."/>
            <person name="Lafontaine I."/>
            <person name="Leh-Louis V."/>
            <person name="Lemaire M."/>
            <person name="Marcet-Houben M."/>
            <person name="Mascher M."/>
            <person name="Morel G."/>
            <person name="Richard G.-F."/>
            <person name="Riechen J."/>
            <person name="Sacerdot C."/>
            <person name="Sarkar A."/>
            <person name="Savel G."/>
            <person name="Schacherer J."/>
            <person name="Sherman D."/>
            <person name="Straub M.-L."/>
            <person name="Stein N."/>
            <person name="Thierry A."/>
            <person name="Trautwein-Schult A."/>
            <person name="Westhof E."/>
            <person name="Worch S."/>
            <person name="Dujon B."/>
            <person name="Souciet J.-L."/>
            <person name="Wincker P."/>
            <person name="Scholz U."/>
            <person name="Neuveglise N."/>
        </authorList>
    </citation>
    <scope>NUCLEOTIDE SEQUENCE</scope>
    <source>
        <strain evidence="8">LS3</strain>
    </source>
</reference>
<dbReference type="Pfam" id="PF05390">
    <property type="entry name" value="Kre9_KNH1_C"/>
    <property type="match status" value="1"/>
</dbReference>
<dbReference type="InterPro" id="IPR008659">
    <property type="entry name" value="Kre9/Knh1_C"/>
</dbReference>
<sequence>MVSFSIKALVLALGLVAPAVADVQLDSMESSYSASSTMKITWTDDGSDPSLDDLTSANILLCTGPNDDIHCFDDAYVAKGIDPSAKKYSADLSTVSSLGDDGNYYLQFVSEYKGGGQTLHYSDRFKLTGMTGSYKATGSGDPPTGENDANLPSPSSLISVTYTLQTGPTRMAPMQLQPGTSVDLSKSWSRLFPTSAVTYFTTYGSAAKFKTTLTPGWSYTVHTSTNGAATRPWPTVYYSAAKPAMSNFTIAHSAFKTMSS</sequence>
<comment type="function">
    <text evidence="1">Involved in cell wall beta(1-&gt;6) glucan synthesis.</text>
</comment>
<evidence type="ECO:0000256" key="2">
    <source>
        <dbReference type="ARBA" id="ARBA00006816"/>
    </source>
</evidence>
<dbReference type="Pfam" id="PF10342">
    <property type="entry name" value="Kre9_KNH"/>
    <property type="match status" value="1"/>
</dbReference>
<comment type="similarity">
    <text evidence="2">Belongs to the KRE9/KNH1 family.</text>
</comment>
<accession>A0A060T5B8</accession>
<dbReference type="PANTHER" id="PTHR28154">
    <property type="entry name" value="CELL WALL SYNTHESIS PROTEIN KNH1-RELATED"/>
    <property type="match status" value="1"/>
</dbReference>
<feature type="chain" id="PRO_5001587672" evidence="5">
    <location>
        <begin position="22"/>
        <end position="260"/>
    </location>
</feature>
<dbReference type="GO" id="GO:0006078">
    <property type="term" value="P:(1-&gt;6)-beta-D-glucan biosynthetic process"/>
    <property type="evidence" value="ECO:0007669"/>
    <property type="project" value="InterPro"/>
</dbReference>
<keyword evidence="3 5" id="KW-0732">Signal</keyword>
<evidence type="ECO:0000256" key="1">
    <source>
        <dbReference type="ARBA" id="ARBA00004010"/>
    </source>
</evidence>
<organism evidence="8">
    <name type="scientific">Blastobotrys adeninivorans</name>
    <name type="common">Yeast</name>
    <name type="synonym">Arxula adeninivorans</name>
    <dbReference type="NCBI Taxonomy" id="409370"/>
    <lineage>
        <taxon>Eukaryota</taxon>
        <taxon>Fungi</taxon>
        <taxon>Dikarya</taxon>
        <taxon>Ascomycota</taxon>
        <taxon>Saccharomycotina</taxon>
        <taxon>Dipodascomycetes</taxon>
        <taxon>Dipodascales</taxon>
        <taxon>Trichomonascaceae</taxon>
        <taxon>Blastobotrys</taxon>
    </lineage>
</organism>